<dbReference type="PROSITE" id="PS00750">
    <property type="entry name" value="TCP1_1"/>
    <property type="match status" value="1"/>
</dbReference>
<reference evidence="9 10" key="1">
    <citation type="journal article" date="2004" name="Nature">
        <title>Genome sequence of the ultrasmall unicellular red alga Cyanidioschyzon merolae 10D.</title>
        <authorList>
            <person name="Matsuzaki M."/>
            <person name="Misumi O."/>
            <person name="Shin-i T."/>
            <person name="Maruyama S."/>
            <person name="Takahara M."/>
            <person name="Miyagishima S."/>
            <person name="Mori T."/>
            <person name="Nishida K."/>
            <person name="Yagisawa F."/>
            <person name="Nishida K."/>
            <person name="Yoshida Y."/>
            <person name="Nishimura Y."/>
            <person name="Nakao S."/>
            <person name="Kobayashi T."/>
            <person name="Momoyama Y."/>
            <person name="Higashiyama T."/>
            <person name="Minoda A."/>
            <person name="Sano M."/>
            <person name="Nomoto H."/>
            <person name="Oishi K."/>
            <person name="Hayashi H."/>
            <person name="Ohta F."/>
            <person name="Nishizaka S."/>
            <person name="Haga S."/>
            <person name="Miura S."/>
            <person name="Morishita T."/>
            <person name="Kabeya Y."/>
            <person name="Terasawa K."/>
            <person name="Suzuki Y."/>
            <person name="Ishii Y."/>
            <person name="Asakawa S."/>
            <person name="Takano H."/>
            <person name="Ohta N."/>
            <person name="Kuroiwa H."/>
            <person name="Tanaka K."/>
            <person name="Shimizu N."/>
            <person name="Sugano S."/>
            <person name="Sato N."/>
            <person name="Nozaki H."/>
            <person name="Ogasawara N."/>
            <person name="Kohara Y."/>
            <person name="Kuroiwa T."/>
        </authorList>
    </citation>
    <scope>NUCLEOTIDE SEQUENCE [LARGE SCALE GENOMIC DNA]</scope>
    <source>
        <strain evidence="9 10">10D</strain>
    </source>
</reference>
<keyword evidence="4 8" id="KW-0547">Nucleotide-binding</keyword>
<dbReference type="AlphaFoldDB" id="M1VMK1"/>
<dbReference type="InterPro" id="IPR027413">
    <property type="entry name" value="GROEL-like_equatorial_sf"/>
</dbReference>
<dbReference type="Gene3D" id="3.50.7.10">
    <property type="entry name" value="GroEL"/>
    <property type="match status" value="1"/>
</dbReference>
<evidence type="ECO:0000256" key="1">
    <source>
        <dbReference type="ARBA" id="ARBA00004496"/>
    </source>
</evidence>
<dbReference type="Gene3D" id="1.10.560.10">
    <property type="entry name" value="GroEL-like equatorial domain"/>
    <property type="match status" value="1"/>
</dbReference>
<dbReference type="Gramene" id="CMT318CT">
    <property type="protein sequence ID" value="CMT318CT"/>
    <property type="gene ID" value="CMT318C"/>
</dbReference>
<keyword evidence="10" id="KW-1185">Reference proteome</keyword>
<proteinExistence type="inferred from homology"/>
<keyword evidence="5 8" id="KW-0067">ATP-binding</keyword>
<dbReference type="GO" id="GO:0005524">
    <property type="term" value="F:ATP binding"/>
    <property type="evidence" value="ECO:0007669"/>
    <property type="project" value="UniProtKB-KW"/>
</dbReference>
<dbReference type="InterPro" id="IPR012721">
    <property type="entry name" value="Chap_CCT_theta"/>
</dbReference>
<dbReference type="GO" id="GO:0005737">
    <property type="term" value="C:cytoplasm"/>
    <property type="evidence" value="ECO:0007669"/>
    <property type="project" value="UniProtKB-SubCell"/>
</dbReference>
<dbReference type="Proteomes" id="UP000007014">
    <property type="component" value="Chromosome 20"/>
</dbReference>
<dbReference type="CDD" id="cd03341">
    <property type="entry name" value="TCP1_theta"/>
    <property type="match status" value="1"/>
</dbReference>
<name>M1VMK1_CYAM1</name>
<dbReference type="KEGG" id="cme:CYME_CMT318C"/>
<dbReference type="Gene3D" id="3.30.260.10">
    <property type="entry name" value="TCP-1-like chaperonin intermediate domain"/>
    <property type="match status" value="1"/>
</dbReference>
<dbReference type="GeneID" id="16998033"/>
<protein>
    <recommendedName>
        <fullName evidence="7">CCT-theta</fullName>
    </recommendedName>
</protein>
<dbReference type="PROSITE" id="PS00995">
    <property type="entry name" value="TCP1_3"/>
    <property type="match status" value="1"/>
</dbReference>
<dbReference type="SUPFAM" id="SSF48592">
    <property type="entry name" value="GroEL equatorial domain-like"/>
    <property type="match status" value="1"/>
</dbReference>
<evidence type="ECO:0000256" key="6">
    <source>
        <dbReference type="ARBA" id="ARBA00023186"/>
    </source>
</evidence>
<dbReference type="InterPro" id="IPR002423">
    <property type="entry name" value="Cpn60/GroEL/TCP-1"/>
</dbReference>
<dbReference type="InterPro" id="IPR002194">
    <property type="entry name" value="Chaperonin_TCP-1_CS"/>
</dbReference>
<evidence type="ECO:0000256" key="3">
    <source>
        <dbReference type="ARBA" id="ARBA00022490"/>
    </source>
</evidence>
<dbReference type="HOGENOM" id="CLU_008891_4_2_1"/>
<dbReference type="OrthoDB" id="1748577at2759"/>
<accession>M1VMK1</accession>
<dbReference type="SUPFAM" id="SSF54849">
    <property type="entry name" value="GroEL-intermediate domain like"/>
    <property type="match status" value="1"/>
</dbReference>
<dbReference type="GO" id="GO:0140662">
    <property type="term" value="F:ATP-dependent protein folding chaperone"/>
    <property type="evidence" value="ECO:0007669"/>
    <property type="project" value="InterPro"/>
</dbReference>
<dbReference type="FunFam" id="3.50.7.10:FF:000008">
    <property type="entry name" value="T-complex protein 1 subunit theta"/>
    <property type="match status" value="1"/>
</dbReference>
<reference evidence="9 10" key="2">
    <citation type="journal article" date="2007" name="BMC Biol.">
        <title>A 100%-complete sequence reveals unusually simple genomic features in the hot-spring red alga Cyanidioschyzon merolae.</title>
        <authorList>
            <person name="Nozaki H."/>
            <person name="Takano H."/>
            <person name="Misumi O."/>
            <person name="Terasawa K."/>
            <person name="Matsuzaki M."/>
            <person name="Maruyama S."/>
            <person name="Nishida K."/>
            <person name="Yagisawa F."/>
            <person name="Yoshida Y."/>
            <person name="Fujiwara T."/>
            <person name="Takio S."/>
            <person name="Tamura K."/>
            <person name="Chung S.J."/>
            <person name="Nakamura S."/>
            <person name="Kuroiwa H."/>
            <person name="Tanaka K."/>
            <person name="Sato N."/>
            <person name="Kuroiwa T."/>
        </authorList>
    </citation>
    <scope>NUCLEOTIDE SEQUENCE [LARGE SCALE GENOMIC DNA]</scope>
    <source>
        <strain evidence="9 10">10D</strain>
    </source>
</reference>
<gene>
    <name evidence="9" type="ORF">CYME_CMT318C</name>
</gene>
<evidence type="ECO:0000256" key="2">
    <source>
        <dbReference type="ARBA" id="ARBA00008020"/>
    </source>
</evidence>
<dbReference type="InterPro" id="IPR027409">
    <property type="entry name" value="GroEL-like_apical_dom_sf"/>
</dbReference>
<dbReference type="NCBIfam" id="TIGR02346">
    <property type="entry name" value="chap_CCT_theta"/>
    <property type="match status" value="1"/>
</dbReference>
<organism evidence="9 10">
    <name type="scientific">Cyanidioschyzon merolae (strain NIES-3377 / 10D)</name>
    <name type="common">Unicellular red alga</name>
    <dbReference type="NCBI Taxonomy" id="280699"/>
    <lineage>
        <taxon>Eukaryota</taxon>
        <taxon>Rhodophyta</taxon>
        <taxon>Bangiophyceae</taxon>
        <taxon>Cyanidiales</taxon>
        <taxon>Cyanidiaceae</taxon>
        <taxon>Cyanidioschyzon</taxon>
    </lineage>
</organism>
<dbReference type="PANTHER" id="PTHR11353">
    <property type="entry name" value="CHAPERONIN"/>
    <property type="match status" value="1"/>
</dbReference>
<evidence type="ECO:0000313" key="10">
    <source>
        <dbReference type="Proteomes" id="UP000007014"/>
    </source>
</evidence>
<evidence type="ECO:0000256" key="5">
    <source>
        <dbReference type="ARBA" id="ARBA00022840"/>
    </source>
</evidence>
<dbReference type="Pfam" id="PF00118">
    <property type="entry name" value="Cpn60_TCP1"/>
    <property type="match status" value="1"/>
</dbReference>
<dbReference type="eggNOG" id="KOG0362">
    <property type="taxonomic scope" value="Eukaryota"/>
</dbReference>
<sequence length="574" mass="62043">MLGFARPGASGLLKEGGQHFYGIQEAVLKNIEACKVLASIVRTSYGPNGRNKLISNRLNKIFITSDAATIVRELEVVHPAAKMVVAASQAQERDVGDGTGLVLVLAGELLNQAADLLHQGLHPSEIVKGYKRSCEEALKIMEEGTLQVRRVDDLRDAAAVAEALEACLASKHWGAEAFLARLVAEACIQVLPGYFDGSAVNDVPLAEFADDEETRERLRRFNIDNVRVVKVLGGSLSESSLVRGTVLVRDTEGTVKHIKDAKVALFTNDVDTLQMETKGTVVLHSGKELESYTKTEEQILGERIRKLSEAGVNVVVTGGKFGEIALHYLEMHGIMAIRCPSKYDLRRVVRATNAVAVLSLGDTPPSLEEIGSCDEVSVEERGSTKMIVFGQRSDATRISTIVLRGATQNLLDDVERAIDDAVHMFKVLACRDPRLVAGAGALEMELASRLHDFADRAKGLDQLPMQHFAEALKIIPRTLAENAGQNTTEVMTRLYAAHRQGHSHAGVDIRLESGTMSTGSEARGIINANEYKIWDSLAVKNAAIRKAVDVACTILMVDALIMAKQVSGAGSGHG</sequence>
<dbReference type="OMA" id="WGLKYAV"/>
<dbReference type="GO" id="GO:0016887">
    <property type="term" value="F:ATP hydrolysis activity"/>
    <property type="evidence" value="ECO:0007669"/>
    <property type="project" value="InterPro"/>
</dbReference>
<keyword evidence="6 8" id="KW-0143">Chaperone</keyword>
<evidence type="ECO:0000256" key="8">
    <source>
        <dbReference type="RuleBase" id="RU004187"/>
    </source>
</evidence>
<comment type="similarity">
    <text evidence="2 8">Belongs to the TCP-1 chaperonin family.</text>
</comment>
<dbReference type="STRING" id="280699.M1VMK1"/>
<dbReference type="InterPro" id="IPR027410">
    <property type="entry name" value="TCP-1-like_intermed_sf"/>
</dbReference>
<dbReference type="RefSeq" id="XP_005539319.1">
    <property type="nucleotide sequence ID" value="XM_005539262.1"/>
</dbReference>
<evidence type="ECO:0000256" key="7">
    <source>
        <dbReference type="ARBA" id="ARBA00029602"/>
    </source>
</evidence>
<evidence type="ECO:0000256" key="4">
    <source>
        <dbReference type="ARBA" id="ARBA00022741"/>
    </source>
</evidence>
<evidence type="ECO:0000313" key="9">
    <source>
        <dbReference type="EMBL" id="BAM83283.1"/>
    </source>
</evidence>
<keyword evidence="3" id="KW-0963">Cytoplasm</keyword>
<dbReference type="SUPFAM" id="SSF52029">
    <property type="entry name" value="GroEL apical domain-like"/>
    <property type="match status" value="1"/>
</dbReference>
<dbReference type="PRINTS" id="PR00304">
    <property type="entry name" value="TCOMPLEXTCP1"/>
</dbReference>
<dbReference type="InterPro" id="IPR017998">
    <property type="entry name" value="Chaperone_TCP-1"/>
</dbReference>
<dbReference type="GO" id="GO:0051082">
    <property type="term" value="F:unfolded protein binding"/>
    <property type="evidence" value="ECO:0007669"/>
    <property type="project" value="InterPro"/>
</dbReference>
<dbReference type="EMBL" id="AP006502">
    <property type="protein sequence ID" value="BAM83283.1"/>
    <property type="molecule type" value="Genomic_DNA"/>
</dbReference>
<comment type="subcellular location">
    <subcellularLocation>
        <location evidence="1">Cytoplasm</location>
    </subcellularLocation>
</comment>